<organism evidence="1 2">
    <name type="scientific">Dipteronia dyeriana</name>
    <dbReference type="NCBI Taxonomy" id="168575"/>
    <lineage>
        <taxon>Eukaryota</taxon>
        <taxon>Viridiplantae</taxon>
        <taxon>Streptophyta</taxon>
        <taxon>Embryophyta</taxon>
        <taxon>Tracheophyta</taxon>
        <taxon>Spermatophyta</taxon>
        <taxon>Magnoliopsida</taxon>
        <taxon>eudicotyledons</taxon>
        <taxon>Gunneridae</taxon>
        <taxon>Pentapetalae</taxon>
        <taxon>rosids</taxon>
        <taxon>malvids</taxon>
        <taxon>Sapindales</taxon>
        <taxon>Sapindaceae</taxon>
        <taxon>Hippocastanoideae</taxon>
        <taxon>Acereae</taxon>
        <taxon>Dipteronia</taxon>
    </lineage>
</organism>
<dbReference type="EMBL" id="JANJYI010000007">
    <property type="protein sequence ID" value="KAK2641137.1"/>
    <property type="molecule type" value="Genomic_DNA"/>
</dbReference>
<dbReference type="Proteomes" id="UP001280121">
    <property type="component" value="Unassembled WGS sequence"/>
</dbReference>
<reference evidence="1" key="1">
    <citation type="journal article" date="2023" name="Plant J.">
        <title>Genome sequences and population genomics provide insights into the demographic history, inbreeding, and mutation load of two 'living fossil' tree species of Dipteronia.</title>
        <authorList>
            <person name="Feng Y."/>
            <person name="Comes H.P."/>
            <person name="Chen J."/>
            <person name="Zhu S."/>
            <person name="Lu R."/>
            <person name="Zhang X."/>
            <person name="Li P."/>
            <person name="Qiu J."/>
            <person name="Olsen K.M."/>
            <person name="Qiu Y."/>
        </authorList>
    </citation>
    <scope>NUCLEOTIDE SEQUENCE</scope>
    <source>
        <strain evidence="1">KIB01</strain>
    </source>
</reference>
<protein>
    <submittedName>
        <fullName evidence="1">Uncharacterized protein</fullName>
    </submittedName>
</protein>
<evidence type="ECO:0000313" key="1">
    <source>
        <dbReference type="EMBL" id="KAK2641137.1"/>
    </source>
</evidence>
<keyword evidence="2" id="KW-1185">Reference proteome</keyword>
<sequence>MWNLVVHGLSCGSPVNVIAWFQEFLAECNCVLEKETGSGIPGGIVEACRRLPDTCICKITDAALIDAVAMIWDHCGFVMATGALNELRLVIWLLLLKLL</sequence>
<evidence type="ECO:0000313" key="2">
    <source>
        <dbReference type="Proteomes" id="UP001280121"/>
    </source>
</evidence>
<comment type="caution">
    <text evidence="1">The sequence shown here is derived from an EMBL/GenBank/DDBJ whole genome shotgun (WGS) entry which is preliminary data.</text>
</comment>
<name>A0AAD9TRY7_9ROSI</name>
<gene>
    <name evidence="1" type="ORF">Ddye_022900</name>
</gene>
<proteinExistence type="predicted"/>
<accession>A0AAD9TRY7</accession>
<dbReference type="AlphaFoldDB" id="A0AAD9TRY7"/>